<dbReference type="Pfam" id="PF02630">
    <property type="entry name" value="SCO1-SenC"/>
    <property type="match status" value="1"/>
</dbReference>
<dbReference type="PANTHER" id="PTHR12151">
    <property type="entry name" value="ELECTRON TRANSPORT PROTIN SCO1/SENC FAMILY MEMBER"/>
    <property type="match status" value="1"/>
</dbReference>
<dbReference type="GO" id="GO:0046872">
    <property type="term" value="F:metal ion binding"/>
    <property type="evidence" value="ECO:0007669"/>
    <property type="project" value="UniProtKB-KW"/>
</dbReference>
<reference evidence="4 5" key="1">
    <citation type="submission" date="2020-03" db="EMBL/GenBank/DDBJ databases">
        <title>Complete genome sequence of Shewanella sp.</title>
        <authorList>
            <person name="Kim Y.-S."/>
            <person name="Kim S.-J."/>
            <person name="Jung H.-K."/>
            <person name="Kim K.-H."/>
        </authorList>
    </citation>
    <scope>NUCLEOTIDE SEQUENCE [LARGE SCALE GENOMIC DNA]</scope>
    <source>
        <strain evidence="4 5">PN3F2</strain>
    </source>
</reference>
<organism evidence="4 5">
    <name type="scientific">Shewanella aestuarii</name>
    <dbReference type="NCBI Taxonomy" id="1028752"/>
    <lineage>
        <taxon>Bacteria</taxon>
        <taxon>Pseudomonadati</taxon>
        <taxon>Pseudomonadota</taxon>
        <taxon>Gammaproteobacteria</taxon>
        <taxon>Alteromonadales</taxon>
        <taxon>Shewanellaceae</taxon>
        <taxon>Shewanella</taxon>
    </lineage>
</organism>
<evidence type="ECO:0000256" key="2">
    <source>
        <dbReference type="PIRSR" id="PIRSR603782-1"/>
    </source>
</evidence>
<keyword evidence="2" id="KW-0186">Copper</keyword>
<dbReference type="AlphaFoldDB" id="A0A6G9QFJ3"/>
<evidence type="ECO:0000256" key="3">
    <source>
        <dbReference type="PIRSR" id="PIRSR603782-2"/>
    </source>
</evidence>
<dbReference type="Proteomes" id="UP000502608">
    <property type="component" value="Chromosome"/>
</dbReference>
<evidence type="ECO:0000256" key="1">
    <source>
        <dbReference type="ARBA" id="ARBA00010996"/>
    </source>
</evidence>
<feature type="disulfide bond" description="Redox-active" evidence="3">
    <location>
        <begin position="80"/>
        <end position="84"/>
    </location>
</feature>
<dbReference type="PANTHER" id="PTHR12151:SF25">
    <property type="entry name" value="LINALOOL DEHYDRATASE_ISOMERASE DOMAIN-CONTAINING PROTEIN"/>
    <property type="match status" value="1"/>
</dbReference>
<gene>
    <name evidence="4" type="ORF">HBH39_01300</name>
</gene>
<keyword evidence="2" id="KW-0479">Metal-binding</keyword>
<keyword evidence="3" id="KW-1015">Disulfide bond</keyword>
<evidence type="ECO:0000313" key="4">
    <source>
        <dbReference type="EMBL" id="QIR13290.1"/>
    </source>
</evidence>
<dbReference type="CDD" id="cd02968">
    <property type="entry name" value="SCO"/>
    <property type="match status" value="1"/>
</dbReference>
<comment type="similarity">
    <text evidence="1">Belongs to the SCO1/2 family.</text>
</comment>
<feature type="binding site" evidence="2">
    <location>
        <position position="80"/>
    </location>
    <ligand>
        <name>Cu cation</name>
        <dbReference type="ChEBI" id="CHEBI:23378"/>
    </ligand>
</feature>
<dbReference type="InterPro" id="IPR036249">
    <property type="entry name" value="Thioredoxin-like_sf"/>
</dbReference>
<dbReference type="SUPFAM" id="SSF52833">
    <property type="entry name" value="Thioredoxin-like"/>
    <property type="match status" value="1"/>
</dbReference>
<dbReference type="Gene3D" id="3.40.30.10">
    <property type="entry name" value="Glutaredoxin"/>
    <property type="match status" value="1"/>
</dbReference>
<dbReference type="RefSeq" id="WP_167674874.1">
    <property type="nucleotide sequence ID" value="NZ_CP050313.1"/>
</dbReference>
<accession>A0A6G9QFJ3</accession>
<name>A0A6G9QFJ3_9GAMM</name>
<keyword evidence="5" id="KW-1185">Reference proteome</keyword>
<protein>
    <submittedName>
        <fullName evidence="4">SCO family protein</fullName>
    </submittedName>
</protein>
<proteinExistence type="inferred from homology"/>
<dbReference type="EMBL" id="CP050313">
    <property type="protein sequence ID" value="QIR13290.1"/>
    <property type="molecule type" value="Genomic_DNA"/>
</dbReference>
<feature type="binding site" evidence="2">
    <location>
        <position position="167"/>
    </location>
    <ligand>
        <name>Cu cation</name>
        <dbReference type="ChEBI" id="CHEBI:23378"/>
    </ligand>
</feature>
<feature type="binding site" evidence="2">
    <location>
        <position position="84"/>
    </location>
    <ligand>
        <name>Cu cation</name>
        <dbReference type="ChEBI" id="CHEBI:23378"/>
    </ligand>
</feature>
<evidence type="ECO:0000313" key="5">
    <source>
        <dbReference type="Proteomes" id="UP000502608"/>
    </source>
</evidence>
<dbReference type="InterPro" id="IPR003782">
    <property type="entry name" value="SCO1/SenC"/>
</dbReference>
<dbReference type="KEGG" id="saes:HBH39_01300"/>
<sequence length="208" mass="23205">MTKKHLWLAVLLIVLSVLLVPAIMLGTQVFQSRDNASVYGLQVPHLDGVSFQWTDTSLQQHAFPASKPMFSYMFMGFLSCSEICPIRIKQLHQLEAAIATDPMLASKAIQFLFITIDPENDTPTIRKAVIDDQSPRFVSATLQEDQLLSLSNQLSENIQSHSATNNHVGNLYLIAPNGKIDRVYTAKHLSTDKMLAELKQYMDASGNK</sequence>